<protein>
    <submittedName>
        <fullName evidence="1">Uncharacterized protein</fullName>
    </submittedName>
</protein>
<evidence type="ECO:0000313" key="1">
    <source>
        <dbReference type="EMBL" id="MPN28715.1"/>
    </source>
</evidence>
<comment type="caution">
    <text evidence="1">The sequence shown here is derived from an EMBL/GenBank/DDBJ whole genome shotgun (WGS) entry which is preliminary data.</text>
</comment>
<accession>A0A645GPW7</accession>
<sequence>MHDVVIHAVGRACVCFQGAFQPVFAEIQVGIVDVIECRFDGWSGVSWVQSFEFSVPGC</sequence>
<gene>
    <name evidence="1" type="ORF">SDC9_176160</name>
</gene>
<dbReference type="EMBL" id="VSSQ01079099">
    <property type="protein sequence ID" value="MPN28715.1"/>
    <property type="molecule type" value="Genomic_DNA"/>
</dbReference>
<reference evidence="1" key="1">
    <citation type="submission" date="2019-08" db="EMBL/GenBank/DDBJ databases">
        <authorList>
            <person name="Kucharzyk K."/>
            <person name="Murdoch R.W."/>
            <person name="Higgins S."/>
            <person name="Loffler F."/>
        </authorList>
    </citation>
    <scope>NUCLEOTIDE SEQUENCE</scope>
</reference>
<proteinExistence type="predicted"/>
<dbReference type="AlphaFoldDB" id="A0A645GPW7"/>
<organism evidence="1">
    <name type="scientific">bioreactor metagenome</name>
    <dbReference type="NCBI Taxonomy" id="1076179"/>
    <lineage>
        <taxon>unclassified sequences</taxon>
        <taxon>metagenomes</taxon>
        <taxon>ecological metagenomes</taxon>
    </lineage>
</organism>
<name>A0A645GPW7_9ZZZZ</name>